<evidence type="ECO:0000313" key="5">
    <source>
        <dbReference type="EMBL" id="BAU84178.1"/>
    </source>
</evidence>
<feature type="domain" description="ABC transporter" evidence="4">
    <location>
        <begin position="40"/>
        <end position="271"/>
    </location>
</feature>
<feature type="compositionally biased region" description="Basic and acidic residues" evidence="3">
    <location>
        <begin position="14"/>
        <end position="23"/>
    </location>
</feature>
<feature type="region of interest" description="Disordered" evidence="3">
    <location>
        <begin position="276"/>
        <end position="308"/>
    </location>
</feature>
<dbReference type="GO" id="GO:0005524">
    <property type="term" value="F:ATP binding"/>
    <property type="evidence" value="ECO:0007669"/>
    <property type="project" value="UniProtKB-KW"/>
</dbReference>
<proteinExistence type="predicted"/>
<evidence type="ECO:0000259" key="4">
    <source>
        <dbReference type="PROSITE" id="PS50893"/>
    </source>
</evidence>
<dbReference type="Gene3D" id="3.40.50.300">
    <property type="entry name" value="P-loop containing nucleotide triphosphate hydrolases"/>
    <property type="match status" value="1"/>
</dbReference>
<dbReference type="SMART" id="SM00382">
    <property type="entry name" value="AAA"/>
    <property type="match status" value="1"/>
</dbReference>
<dbReference type="InterPro" id="IPR003439">
    <property type="entry name" value="ABC_transporter-like_ATP-bd"/>
</dbReference>
<keyword evidence="6" id="KW-1185">Reference proteome</keyword>
<dbReference type="PROSITE" id="PS00211">
    <property type="entry name" value="ABC_TRANSPORTER_1"/>
    <property type="match status" value="1"/>
</dbReference>
<dbReference type="InterPro" id="IPR003593">
    <property type="entry name" value="AAA+_ATPase"/>
</dbReference>
<feature type="region of interest" description="Disordered" evidence="3">
    <location>
        <begin position="1"/>
        <end position="39"/>
    </location>
</feature>
<protein>
    <submittedName>
        <fullName evidence="5">ABC transporter</fullName>
    </submittedName>
</protein>
<dbReference type="InterPro" id="IPR027417">
    <property type="entry name" value="P-loop_NTPase"/>
</dbReference>
<dbReference type="SUPFAM" id="SSF52540">
    <property type="entry name" value="P-loop containing nucleoside triphosphate hydrolases"/>
    <property type="match status" value="1"/>
</dbReference>
<dbReference type="KEGG" id="slau:SLA_3267"/>
<evidence type="ECO:0000256" key="2">
    <source>
        <dbReference type="ARBA" id="ARBA00022840"/>
    </source>
</evidence>
<dbReference type="InterPro" id="IPR017871">
    <property type="entry name" value="ABC_transporter-like_CS"/>
</dbReference>
<evidence type="ECO:0000313" key="6">
    <source>
        <dbReference type="Proteomes" id="UP000217676"/>
    </source>
</evidence>
<organism evidence="5 6">
    <name type="scientific">Streptomyces laurentii</name>
    <dbReference type="NCBI Taxonomy" id="39478"/>
    <lineage>
        <taxon>Bacteria</taxon>
        <taxon>Bacillati</taxon>
        <taxon>Actinomycetota</taxon>
        <taxon>Actinomycetes</taxon>
        <taxon>Kitasatosporales</taxon>
        <taxon>Streptomycetaceae</taxon>
        <taxon>Streptomyces</taxon>
    </lineage>
</organism>
<dbReference type="PANTHER" id="PTHR43038">
    <property type="entry name" value="ATP-BINDING CASSETTE, SUB-FAMILY H, MEMBER 1"/>
    <property type="match status" value="1"/>
</dbReference>
<gene>
    <name evidence="5" type="ORF">SLA_3267</name>
</gene>
<dbReference type="GO" id="GO:0016887">
    <property type="term" value="F:ATP hydrolysis activity"/>
    <property type="evidence" value="ECO:0007669"/>
    <property type="project" value="InterPro"/>
</dbReference>
<evidence type="ECO:0000256" key="3">
    <source>
        <dbReference type="SAM" id="MobiDB-lite"/>
    </source>
</evidence>
<name>A0A169NJP5_STRLU</name>
<reference evidence="5 6" key="1">
    <citation type="journal article" date="2016" name="Genome Announc.">
        <title>Complete Genome Sequence of Thiostrepton-Producing Streptomyces laurentii ATCC 31255.</title>
        <authorList>
            <person name="Doi K."/>
            <person name="Fujino Y."/>
            <person name="Nagayoshi Y."/>
            <person name="Ohshima T."/>
            <person name="Ogata S."/>
        </authorList>
    </citation>
    <scope>NUCLEOTIDE SEQUENCE [LARGE SCALE GENOMIC DNA]</scope>
    <source>
        <strain evidence="5 6">ATCC 31255</strain>
    </source>
</reference>
<evidence type="ECO:0000256" key="1">
    <source>
        <dbReference type="ARBA" id="ARBA00022741"/>
    </source>
</evidence>
<keyword evidence="1" id="KW-0547">Nucleotide-binding</keyword>
<dbReference type="CDD" id="cd03230">
    <property type="entry name" value="ABC_DR_subfamily_A"/>
    <property type="match status" value="1"/>
</dbReference>
<dbReference type="Proteomes" id="UP000217676">
    <property type="component" value="Chromosome"/>
</dbReference>
<keyword evidence="2" id="KW-0067">ATP-binding</keyword>
<dbReference type="Pfam" id="PF00005">
    <property type="entry name" value="ABC_tran"/>
    <property type="match status" value="1"/>
</dbReference>
<feature type="compositionally biased region" description="Pro residues" evidence="3">
    <location>
        <begin position="282"/>
        <end position="308"/>
    </location>
</feature>
<dbReference type="AlphaFoldDB" id="A0A169NJP5"/>
<dbReference type="PROSITE" id="PS50893">
    <property type="entry name" value="ABC_TRANSPORTER_2"/>
    <property type="match status" value="1"/>
</dbReference>
<dbReference type="PANTHER" id="PTHR43038:SF3">
    <property type="entry name" value="ABC TRANSPORTER G FAMILY MEMBER 20 ISOFORM X1"/>
    <property type="match status" value="1"/>
</dbReference>
<sequence length="308" mass="32332">MTGDTPGRTMHRMVRSERGVRTEDGDEDGDEDGAGRPAALTARGLTVVRGGRPVVRDLTFTVPRGRVTGLLGPSGCGKTTLMRAIVGTQAKVTGTLDVLGHPAGAAALRSRIGYVTQAPSVYDDLTVHQNLAAFAAILLPGRAHRAARRAAVDRAVEDVDLADHAHVLAGRLSGGQRSRVSLAVALLGTPELLVLDEPTVGLDPVLRRDLWDLFHRIAADRGTTLLVSSHVMDEAERCHRLLLLRDGALLADDTPDALRRLSPAGTVEAAFLHLVESAATPGPGPEPGPDANPGPGPAPGPHPQEPRP</sequence>
<accession>A0A169NJP5</accession>
<dbReference type="EMBL" id="AP017424">
    <property type="protein sequence ID" value="BAU84178.1"/>
    <property type="molecule type" value="Genomic_DNA"/>
</dbReference>